<gene>
    <name evidence="1" type="ORF">HMPREF9371_1467</name>
</gene>
<dbReference type="STRING" id="1032488.HMPREF9371_1467"/>
<keyword evidence="2" id="KW-1185">Reference proteome</keyword>
<dbReference type="PROSITE" id="PS51257">
    <property type="entry name" value="PROKAR_LIPOPROTEIN"/>
    <property type="match status" value="1"/>
</dbReference>
<accession>G4CIM8</accession>
<organism evidence="1 2">
    <name type="scientific">Neisseria shayeganii 871</name>
    <dbReference type="NCBI Taxonomy" id="1032488"/>
    <lineage>
        <taxon>Bacteria</taxon>
        <taxon>Pseudomonadati</taxon>
        <taxon>Pseudomonadota</taxon>
        <taxon>Betaproteobacteria</taxon>
        <taxon>Neisseriales</taxon>
        <taxon>Neisseriaceae</taxon>
        <taxon>Neisseria</taxon>
    </lineage>
</organism>
<reference evidence="1 2" key="1">
    <citation type="submission" date="2011-05" db="EMBL/GenBank/DDBJ databases">
        <authorList>
            <person name="Muzny D."/>
            <person name="Qin X."/>
            <person name="Deng J."/>
            <person name="Jiang H."/>
            <person name="Liu Y."/>
            <person name="Qu J."/>
            <person name="Song X.-Z."/>
            <person name="Zhang L."/>
            <person name="Thornton R."/>
            <person name="Coyle M."/>
            <person name="Francisco L."/>
            <person name="Jackson L."/>
            <person name="Javaid M."/>
            <person name="Korchina V."/>
            <person name="Kovar C."/>
            <person name="Mata R."/>
            <person name="Mathew T."/>
            <person name="Ngo R."/>
            <person name="Nguyen L."/>
            <person name="Nguyen N."/>
            <person name="Okwuonu G."/>
            <person name="Ongeri F."/>
            <person name="Pham C."/>
            <person name="Simmons D."/>
            <person name="Wilczek-Boney K."/>
            <person name="Hale W."/>
            <person name="Jakkamsetti A."/>
            <person name="Pham P."/>
            <person name="Ruth R."/>
            <person name="San Lucas F."/>
            <person name="Warren J."/>
            <person name="Zhang J."/>
            <person name="Zhao Z."/>
            <person name="Zhou C."/>
            <person name="Zhu D."/>
            <person name="Lee S."/>
            <person name="Bess C."/>
            <person name="Blankenburg K."/>
            <person name="Forbes L."/>
            <person name="Fu Q."/>
            <person name="Gubbala S."/>
            <person name="Hirani K."/>
            <person name="Jayaseelan J.C."/>
            <person name="Lara F."/>
            <person name="Munidasa M."/>
            <person name="Palculict T."/>
            <person name="Patil S."/>
            <person name="Pu L.-L."/>
            <person name="Saada N."/>
            <person name="Tang L."/>
            <person name="Weissenberger G."/>
            <person name="Zhu Y."/>
            <person name="Hemphill L."/>
            <person name="Shang Y."/>
            <person name="Youmans B."/>
            <person name="Ayvaz T."/>
            <person name="Ross M."/>
            <person name="Santibanez J."/>
            <person name="Aqrawi P."/>
            <person name="Gross S."/>
            <person name="Joshi V."/>
            <person name="Fowler G."/>
            <person name="Nazareth L."/>
            <person name="Reid J."/>
            <person name="Worley K."/>
            <person name="Petrosino J."/>
            <person name="Highlander S."/>
            <person name="Gibbs R."/>
        </authorList>
    </citation>
    <scope>NUCLEOTIDE SEQUENCE [LARGE SCALE GENOMIC DNA]</scope>
    <source>
        <strain evidence="1 2">871</strain>
    </source>
</reference>
<name>G4CIM8_9NEIS</name>
<sequence length="52" mass="5595">MDTGYLKAFQVAFGFAWAAACQAQRCADVAQMPRAGQSASIIGPLLVQYERS</sequence>
<dbReference type="EMBL" id="AGAY01000054">
    <property type="protein sequence ID" value="EGY52275.1"/>
    <property type="molecule type" value="Genomic_DNA"/>
</dbReference>
<evidence type="ECO:0000313" key="1">
    <source>
        <dbReference type="EMBL" id="EGY52275.1"/>
    </source>
</evidence>
<comment type="caution">
    <text evidence="1">The sequence shown here is derived from an EMBL/GenBank/DDBJ whole genome shotgun (WGS) entry which is preliminary data.</text>
</comment>
<proteinExistence type="predicted"/>
<dbReference type="AlphaFoldDB" id="G4CIM8"/>
<evidence type="ECO:0000313" key="2">
    <source>
        <dbReference type="Proteomes" id="UP000003019"/>
    </source>
</evidence>
<dbReference type="PATRIC" id="fig|1032488.3.peg.1387"/>
<dbReference type="Proteomes" id="UP000003019">
    <property type="component" value="Unassembled WGS sequence"/>
</dbReference>
<protein>
    <submittedName>
        <fullName evidence="1">Uncharacterized protein</fullName>
    </submittedName>
</protein>
<dbReference type="HOGENOM" id="CLU_3082235_0_0_4"/>